<sequence length="235" mass="27190">MIEKLSGGAMGKIFLVKLKSTGRLYIMKKLDYFDKKDKQRADDEIEHLRRLSSNYTVKLVWAFEDHTEMHLITEYCSRGDLRKVIKELQQLQEEYRIQIVWEIFAQIVIELNFMHSKGVLHRDIKPENIFIMEDGLVKLGDLGLAKVIQGNNKATVAGTKIYIAPEVWRDNKMDFGSDLYAVGICIYELITGKHPFAAKSENDMIQRMKNGQPRELPDYVPTELKELILSLLNVV</sequence>
<comment type="catalytic activity">
    <reaction evidence="7">
        <text>L-threonyl-[protein] + ATP = O-phospho-L-threonyl-[protein] + ADP + H(+)</text>
        <dbReference type="Rhea" id="RHEA:46608"/>
        <dbReference type="Rhea" id="RHEA-COMP:11060"/>
        <dbReference type="Rhea" id="RHEA-COMP:11605"/>
        <dbReference type="ChEBI" id="CHEBI:15378"/>
        <dbReference type="ChEBI" id="CHEBI:30013"/>
        <dbReference type="ChEBI" id="CHEBI:30616"/>
        <dbReference type="ChEBI" id="CHEBI:61977"/>
        <dbReference type="ChEBI" id="CHEBI:456216"/>
        <dbReference type="EC" id="2.7.11.1"/>
    </reaction>
</comment>
<evidence type="ECO:0000259" key="9">
    <source>
        <dbReference type="PROSITE" id="PS50011"/>
    </source>
</evidence>
<dbReference type="PROSITE" id="PS00108">
    <property type="entry name" value="PROTEIN_KINASE_ST"/>
    <property type="match status" value="1"/>
</dbReference>
<dbReference type="GO" id="GO:0004674">
    <property type="term" value="F:protein serine/threonine kinase activity"/>
    <property type="evidence" value="ECO:0007669"/>
    <property type="project" value="UniProtKB-KW"/>
</dbReference>
<keyword evidence="4" id="KW-0547">Nucleotide-binding</keyword>
<protein>
    <recommendedName>
        <fullName evidence="1">non-specific serine/threonine protein kinase</fullName>
        <ecNumber evidence="1">2.7.11.1</ecNumber>
    </recommendedName>
</protein>
<evidence type="ECO:0000313" key="10">
    <source>
        <dbReference type="EMBL" id="KAA6383481.1"/>
    </source>
</evidence>
<evidence type="ECO:0000256" key="6">
    <source>
        <dbReference type="ARBA" id="ARBA00022840"/>
    </source>
</evidence>
<keyword evidence="6" id="KW-0067">ATP-binding</keyword>
<dbReference type="AlphaFoldDB" id="A0A5J4VLL6"/>
<keyword evidence="3" id="KW-0808">Transferase</keyword>
<keyword evidence="5 10" id="KW-0418">Kinase</keyword>
<dbReference type="Pfam" id="PF00069">
    <property type="entry name" value="Pkinase"/>
    <property type="match status" value="1"/>
</dbReference>
<dbReference type="EC" id="2.7.11.1" evidence="1"/>
<dbReference type="Gene3D" id="1.10.510.10">
    <property type="entry name" value="Transferase(Phosphotransferase) domain 1"/>
    <property type="match status" value="1"/>
</dbReference>
<dbReference type="InterPro" id="IPR051131">
    <property type="entry name" value="NEK_Ser/Thr_kinase_NIMA"/>
</dbReference>
<keyword evidence="2" id="KW-0723">Serine/threonine-protein kinase</keyword>
<evidence type="ECO:0000256" key="4">
    <source>
        <dbReference type="ARBA" id="ARBA00022741"/>
    </source>
</evidence>
<dbReference type="InterPro" id="IPR000719">
    <property type="entry name" value="Prot_kinase_dom"/>
</dbReference>
<dbReference type="GO" id="GO:0005524">
    <property type="term" value="F:ATP binding"/>
    <property type="evidence" value="ECO:0007669"/>
    <property type="project" value="UniProtKB-KW"/>
</dbReference>
<dbReference type="InterPro" id="IPR011009">
    <property type="entry name" value="Kinase-like_dom_sf"/>
</dbReference>
<dbReference type="InterPro" id="IPR008271">
    <property type="entry name" value="Ser/Thr_kinase_AS"/>
</dbReference>
<comment type="catalytic activity">
    <reaction evidence="8">
        <text>L-seryl-[protein] + ATP = O-phospho-L-seryl-[protein] + ADP + H(+)</text>
        <dbReference type="Rhea" id="RHEA:17989"/>
        <dbReference type="Rhea" id="RHEA-COMP:9863"/>
        <dbReference type="Rhea" id="RHEA-COMP:11604"/>
        <dbReference type="ChEBI" id="CHEBI:15378"/>
        <dbReference type="ChEBI" id="CHEBI:29999"/>
        <dbReference type="ChEBI" id="CHEBI:30616"/>
        <dbReference type="ChEBI" id="CHEBI:83421"/>
        <dbReference type="ChEBI" id="CHEBI:456216"/>
        <dbReference type="EC" id="2.7.11.1"/>
    </reaction>
</comment>
<dbReference type="SUPFAM" id="SSF56112">
    <property type="entry name" value="Protein kinase-like (PK-like)"/>
    <property type="match status" value="1"/>
</dbReference>
<dbReference type="OrthoDB" id="248923at2759"/>
<dbReference type="EMBL" id="SNRW01006224">
    <property type="protein sequence ID" value="KAA6383481.1"/>
    <property type="molecule type" value="Genomic_DNA"/>
</dbReference>
<evidence type="ECO:0000256" key="2">
    <source>
        <dbReference type="ARBA" id="ARBA00022527"/>
    </source>
</evidence>
<organism evidence="10 11">
    <name type="scientific">Streblomastix strix</name>
    <dbReference type="NCBI Taxonomy" id="222440"/>
    <lineage>
        <taxon>Eukaryota</taxon>
        <taxon>Metamonada</taxon>
        <taxon>Preaxostyla</taxon>
        <taxon>Oxymonadida</taxon>
        <taxon>Streblomastigidae</taxon>
        <taxon>Streblomastix</taxon>
    </lineage>
</organism>
<evidence type="ECO:0000313" key="11">
    <source>
        <dbReference type="Proteomes" id="UP000324800"/>
    </source>
</evidence>
<gene>
    <name evidence="10" type="ORF">EZS28_020992</name>
</gene>
<reference evidence="10 11" key="1">
    <citation type="submission" date="2019-03" db="EMBL/GenBank/DDBJ databases">
        <title>Single cell metagenomics reveals metabolic interactions within the superorganism composed of flagellate Streblomastix strix and complex community of Bacteroidetes bacteria on its surface.</title>
        <authorList>
            <person name="Treitli S.C."/>
            <person name="Kolisko M."/>
            <person name="Husnik F."/>
            <person name="Keeling P."/>
            <person name="Hampl V."/>
        </authorList>
    </citation>
    <scope>NUCLEOTIDE SEQUENCE [LARGE SCALE GENOMIC DNA]</scope>
    <source>
        <strain evidence="10">ST1C</strain>
    </source>
</reference>
<accession>A0A5J4VLL6</accession>
<evidence type="ECO:0000256" key="5">
    <source>
        <dbReference type="ARBA" id="ARBA00022777"/>
    </source>
</evidence>
<evidence type="ECO:0000256" key="3">
    <source>
        <dbReference type="ARBA" id="ARBA00022679"/>
    </source>
</evidence>
<dbReference type="PIRSF" id="PIRSF000654">
    <property type="entry name" value="Integrin-linked_kinase"/>
    <property type="match status" value="1"/>
</dbReference>
<dbReference type="Proteomes" id="UP000324800">
    <property type="component" value="Unassembled WGS sequence"/>
</dbReference>
<evidence type="ECO:0000256" key="1">
    <source>
        <dbReference type="ARBA" id="ARBA00012513"/>
    </source>
</evidence>
<dbReference type="PROSITE" id="PS50011">
    <property type="entry name" value="PROTEIN_KINASE_DOM"/>
    <property type="match status" value="1"/>
</dbReference>
<evidence type="ECO:0000256" key="7">
    <source>
        <dbReference type="ARBA" id="ARBA00047899"/>
    </source>
</evidence>
<dbReference type="PANTHER" id="PTHR44899:SF3">
    <property type="entry name" value="SERINE_THREONINE-PROTEIN KINASE NEK1"/>
    <property type="match status" value="1"/>
</dbReference>
<comment type="caution">
    <text evidence="10">The sequence shown here is derived from an EMBL/GenBank/DDBJ whole genome shotgun (WGS) entry which is preliminary data.</text>
</comment>
<evidence type="ECO:0000256" key="8">
    <source>
        <dbReference type="ARBA" id="ARBA00048679"/>
    </source>
</evidence>
<name>A0A5J4VLL6_9EUKA</name>
<dbReference type="PANTHER" id="PTHR44899">
    <property type="entry name" value="CAMK FAMILY PROTEIN KINASE"/>
    <property type="match status" value="1"/>
</dbReference>
<dbReference type="Gene3D" id="3.30.200.20">
    <property type="entry name" value="Phosphorylase Kinase, domain 1"/>
    <property type="match status" value="1"/>
</dbReference>
<dbReference type="SMART" id="SM00220">
    <property type="entry name" value="S_TKc"/>
    <property type="match status" value="1"/>
</dbReference>
<proteinExistence type="predicted"/>
<feature type="domain" description="Protein kinase" evidence="9">
    <location>
        <begin position="1"/>
        <end position="235"/>
    </location>
</feature>